<proteinExistence type="predicted"/>
<name>A0AA88AXX5_FICCA</name>
<evidence type="ECO:0000313" key="1">
    <source>
        <dbReference type="EMBL" id="GMN55156.1"/>
    </source>
</evidence>
<accession>A0AA88AXX5</accession>
<organism evidence="1 2">
    <name type="scientific">Ficus carica</name>
    <name type="common">Common fig</name>
    <dbReference type="NCBI Taxonomy" id="3494"/>
    <lineage>
        <taxon>Eukaryota</taxon>
        <taxon>Viridiplantae</taxon>
        <taxon>Streptophyta</taxon>
        <taxon>Embryophyta</taxon>
        <taxon>Tracheophyta</taxon>
        <taxon>Spermatophyta</taxon>
        <taxon>Magnoliopsida</taxon>
        <taxon>eudicotyledons</taxon>
        <taxon>Gunneridae</taxon>
        <taxon>Pentapetalae</taxon>
        <taxon>rosids</taxon>
        <taxon>fabids</taxon>
        <taxon>Rosales</taxon>
        <taxon>Moraceae</taxon>
        <taxon>Ficeae</taxon>
        <taxon>Ficus</taxon>
    </lineage>
</organism>
<keyword evidence="2" id="KW-1185">Reference proteome</keyword>
<comment type="caution">
    <text evidence="1">The sequence shown here is derived from an EMBL/GenBank/DDBJ whole genome shotgun (WGS) entry which is preliminary data.</text>
</comment>
<gene>
    <name evidence="1" type="ORF">TIFTF001_024277</name>
</gene>
<dbReference type="AlphaFoldDB" id="A0AA88AXX5"/>
<dbReference type="EMBL" id="BTGU01000055">
    <property type="protein sequence ID" value="GMN55156.1"/>
    <property type="molecule type" value="Genomic_DNA"/>
</dbReference>
<protein>
    <submittedName>
        <fullName evidence="1">Uncharacterized protein</fullName>
    </submittedName>
</protein>
<reference evidence="1" key="1">
    <citation type="submission" date="2023-07" db="EMBL/GenBank/DDBJ databases">
        <title>draft genome sequence of fig (Ficus carica).</title>
        <authorList>
            <person name="Takahashi T."/>
            <person name="Nishimura K."/>
        </authorList>
    </citation>
    <scope>NUCLEOTIDE SEQUENCE</scope>
</reference>
<dbReference type="Proteomes" id="UP001187192">
    <property type="component" value="Unassembled WGS sequence"/>
</dbReference>
<sequence length="58" mass="6120">MISVGVTTENGGQRDGERRWLCAVVRKNGGGGYGKKDADGGSVIVFLQKKVKGGVRVK</sequence>
<evidence type="ECO:0000313" key="2">
    <source>
        <dbReference type="Proteomes" id="UP001187192"/>
    </source>
</evidence>